<dbReference type="Proteomes" id="UP001487740">
    <property type="component" value="Unassembled WGS sequence"/>
</dbReference>
<evidence type="ECO:0000256" key="9">
    <source>
        <dbReference type="ARBA" id="ARBA00023140"/>
    </source>
</evidence>
<dbReference type="GO" id="GO:0000255">
    <property type="term" value="P:allantoin metabolic process"/>
    <property type="evidence" value="ECO:0007669"/>
    <property type="project" value="InterPro"/>
</dbReference>
<dbReference type="NCBIfam" id="TIGR03164">
    <property type="entry name" value="UHCUDC"/>
    <property type="match status" value="1"/>
</dbReference>
<dbReference type="Pfam" id="PF09349">
    <property type="entry name" value="OHCU_decarbox"/>
    <property type="match status" value="1"/>
</dbReference>
<keyword evidence="8" id="KW-0210">Decarboxylase</keyword>
<keyword evidence="10" id="KW-0456">Lyase</keyword>
<dbReference type="PANTHER" id="PTHR43466">
    <property type="entry name" value="2-OXO-4-HYDROXY-4-CARBOXY-5-UREIDOIMIDAZOLINE DECARBOXYLASE-RELATED"/>
    <property type="match status" value="1"/>
</dbReference>
<dbReference type="GO" id="GO:0019628">
    <property type="term" value="P:urate catabolic process"/>
    <property type="evidence" value="ECO:0007669"/>
    <property type="project" value="TreeGrafter"/>
</dbReference>
<evidence type="ECO:0000256" key="5">
    <source>
        <dbReference type="ARBA" id="ARBA00005793"/>
    </source>
</evidence>
<comment type="similarity">
    <text evidence="5">Belongs to the OHCU decarboxylase family.</text>
</comment>
<name>A0AAW0T759_SCYPA</name>
<comment type="caution">
    <text evidence="14">The sequence shown here is derived from an EMBL/GenBank/DDBJ whole genome shotgun (WGS) entry which is preliminary data.</text>
</comment>
<dbReference type="InterPro" id="IPR036778">
    <property type="entry name" value="OHCU_decarboxylase_sf"/>
</dbReference>
<evidence type="ECO:0000256" key="7">
    <source>
        <dbReference type="ARBA" id="ARBA00022631"/>
    </source>
</evidence>
<dbReference type="AlphaFoldDB" id="A0AAW0T759"/>
<dbReference type="Gene3D" id="1.10.3330.10">
    <property type="entry name" value="Oxo-4-hydroxy-4-carboxy-5-ureidoimidazoline decarboxylase"/>
    <property type="match status" value="1"/>
</dbReference>
<dbReference type="GO" id="GO:0051997">
    <property type="term" value="F:2-oxo-4-hydroxy-4-carboxy-5-ureidoimidazoline decarboxylase activity"/>
    <property type="evidence" value="ECO:0007669"/>
    <property type="project" value="UniProtKB-EC"/>
</dbReference>
<dbReference type="EMBL" id="JARAKH010000038">
    <property type="protein sequence ID" value="KAK8383052.1"/>
    <property type="molecule type" value="Genomic_DNA"/>
</dbReference>
<evidence type="ECO:0000256" key="10">
    <source>
        <dbReference type="ARBA" id="ARBA00023239"/>
    </source>
</evidence>
<evidence type="ECO:0000256" key="2">
    <source>
        <dbReference type="ARBA" id="ARBA00002506"/>
    </source>
</evidence>
<comment type="subcellular location">
    <subcellularLocation>
        <location evidence="3">Peroxisome</location>
    </subcellularLocation>
</comment>
<dbReference type="GO" id="GO:0005777">
    <property type="term" value="C:peroxisome"/>
    <property type="evidence" value="ECO:0007669"/>
    <property type="project" value="UniProtKB-SubCell"/>
</dbReference>
<accession>A0AAW0T759</accession>
<dbReference type="PANTHER" id="PTHR43466:SF1">
    <property type="entry name" value="2-OXO-4-HYDROXY-4-CARBOXY-5-UREIDOIMIDAZOLINE DECARBOXYLASE-RELATED"/>
    <property type="match status" value="1"/>
</dbReference>
<gene>
    <name evidence="14" type="ORF">O3P69_011517</name>
</gene>
<feature type="domain" description="Oxo-4-hydroxy-4-carboxy-5-ureidoimidazoline decarboxylase" evidence="13">
    <location>
        <begin position="19"/>
        <end position="175"/>
    </location>
</feature>
<keyword evidence="7" id="KW-0659">Purine metabolism</keyword>
<protein>
    <recommendedName>
        <fullName evidence="6">2-oxo-4-hydroxy-4-carboxy-5-ureidoimidazoline decarboxylase</fullName>
        <ecNumber evidence="6">4.1.1.97</ecNumber>
    </recommendedName>
    <alternativeName>
        <fullName evidence="12">Parahox neighbor</fullName>
    </alternativeName>
    <alternativeName>
        <fullName evidence="11">Ureidoimidazoline (2-oxo-4-hydroxy-4-carboxy-5-) decarboxylase</fullName>
    </alternativeName>
</protein>
<evidence type="ECO:0000256" key="4">
    <source>
        <dbReference type="ARBA" id="ARBA00004754"/>
    </source>
</evidence>
<proteinExistence type="inferred from homology"/>
<evidence type="ECO:0000256" key="8">
    <source>
        <dbReference type="ARBA" id="ARBA00022793"/>
    </source>
</evidence>
<evidence type="ECO:0000256" key="1">
    <source>
        <dbReference type="ARBA" id="ARBA00001163"/>
    </source>
</evidence>
<evidence type="ECO:0000256" key="11">
    <source>
        <dbReference type="ARBA" id="ARBA00030624"/>
    </source>
</evidence>
<evidence type="ECO:0000313" key="14">
    <source>
        <dbReference type="EMBL" id="KAK8383052.1"/>
    </source>
</evidence>
<evidence type="ECO:0000259" key="13">
    <source>
        <dbReference type="Pfam" id="PF09349"/>
    </source>
</evidence>
<comment type="function">
    <text evidence="2">Catalyzes the stereoselective decarboxylation of 2-oxo-4-hydroxy-4-carboxy-5-ureidoimidazoline (OHCU) to (S)-allantoin.</text>
</comment>
<evidence type="ECO:0000256" key="12">
    <source>
        <dbReference type="ARBA" id="ARBA00032116"/>
    </source>
</evidence>
<dbReference type="InterPro" id="IPR017580">
    <property type="entry name" value="OHCU_decarboxylase-1"/>
</dbReference>
<keyword evidence="9" id="KW-0576">Peroxisome</keyword>
<evidence type="ECO:0000313" key="15">
    <source>
        <dbReference type="Proteomes" id="UP001487740"/>
    </source>
</evidence>
<dbReference type="SUPFAM" id="SSF158694">
    <property type="entry name" value="UraD-Like"/>
    <property type="match status" value="1"/>
</dbReference>
<sequence length="186" mass="20629">MASHASLTSPTTFRISHVNSLSDEDFITTFGNVIEHCSLVAAAVVSSRPFHSLQHLHAEICSFIDELPVKGREGILRSHPDLAGRAAVAGQLTQESSQEQKSAGLGNLTQQERSNLDLMNTSYRHKFGFPFVICARLNKKEAILQGLSRRLHNSPEEELHTGIEEVKKIALLRLKNLISEDMDSKM</sequence>
<dbReference type="GO" id="GO:0006144">
    <property type="term" value="P:purine nucleobase metabolic process"/>
    <property type="evidence" value="ECO:0007669"/>
    <property type="project" value="UniProtKB-KW"/>
</dbReference>
<comment type="catalytic activity">
    <reaction evidence="1">
        <text>5-hydroxy-2-oxo-4-ureido-2,5-dihydro-1H-imidazole-5-carboxylate + H(+) = (S)-allantoin + CO2</text>
        <dbReference type="Rhea" id="RHEA:26301"/>
        <dbReference type="ChEBI" id="CHEBI:15378"/>
        <dbReference type="ChEBI" id="CHEBI:15678"/>
        <dbReference type="ChEBI" id="CHEBI:16526"/>
        <dbReference type="ChEBI" id="CHEBI:58639"/>
        <dbReference type="EC" id="4.1.1.97"/>
    </reaction>
</comment>
<dbReference type="EC" id="4.1.1.97" evidence="6"/>
<reference evidence="14 15" key="1">
    <citation type="submission" date="2023-03" db="EMBL/GenBank/DDBJ databases">
        <title>High-quality genome of Scylla paramamosain provides insights in environmental adaptation.</title>
        <authorList>
            <person name="Zhang L."/>
        </authorList>
    </citation>
    <scope>NUCLEOTIDE SEQUENCE [LARGE SCALE GENOMIC DNA]</scope>
    <source>
        <strain evidence="14">LZ_2023a</strain>
        <tissue evidence="14">Muscle</tissue>
    </source>
</reference>
<comment type="pathway">
    <text evidence="4">Purine metabolism; urate degradation; (S)-allantoin from urate: step 3/3.</text>
</comment>
<dbReference type="FunFam" id="1.10.3330.10:FF:000001">
    <property type="entry name" value="2-oxo-4-hydroxy-4-carboxy-5-ureidoimidazoline decarboxylase"/>
    <property type="match status" value="1"/>
</dbReference>
<evidence type="ECO:0000256" key="3">
    <source>
        <dbReference type="ARBA" id="ARBA00004275"/>
    </source>
</evidence>
<organism evidence="14 15">
    <name type="scientific">Scylla paramamosain</name>
    <name type="common">Mud crab</name>
    <dbReference type="NCBI Taxonomy" id="85552"/>
    <lineage>
        <taxon>Eukaryota</taxon>
        <taxon>Metazoa</taxon>
        <taxon>Ecdysozoa</taxon>
        <taxon>Arthropoda</taxon>
        <taxon>Crustacea</taxon>
        <taxon>Multicrustacea</taxon>
        <taxon>Malacostraca</taxon>
        <taxon>Eumalacostraca</taxon>
        <taxon>Eucarida</taxon>
        <taxon>Decapoda</taxon>
        <taxon>Pleocyemata</taxon>
        <taxon>Brachyura</taxon>
        <taxon>Eubrachyura</taxon>
        <taxon>Portunoidea</taxon>
        <taxon>Portunidae</taxon>
        <taxon>Portuninae</taxon>
        <taxon>Scylla</taxon>
    </lineage>
</organism>
<keyword evidence="15" id="KW-1185">Reference proteome</keyword>
<evidence type="ECO:0000256" key="6">
    <source>
        <dbReference type="ARBA" id="ARBA00012257"/>
    </source>
</evidence>
<dbReference type="InterPro" id="IPR018020">
    <property type="entry name" value="OHCU_decarboxylase"/>
</dbReference>